<keyword evidence="8" id="KW-1185">Reference proteome</keyword>
<comment type="subcellular location">
    <subcellularLocation>
        <location evidence="2">Plastid</location>
    </subcellularLocation>
</comment>
<organism evidence="7 8">
    <name type="scientific">Brassica napus</name>
    <name type="common">Rape</name>
    <dbReference type="NCBI Taxonomy" id="3708"/>
    <lineage>
        <taxon>Eukaryota</taxon>
        <taxon>Viridiplantae</taxon>
        <taxon>Streptophyta</taxon>
        <taxon>Embryophyta</taxon>
        <taxon>Tracheophyta</taxon>
        <taxon>Spermatophyta</taxon>
        <taxon>Magnoliopsida</taxon>
        <taxon>eudicotyledons</taxon>
        <taxon>Gunneridae</taxon>
        <taxon>Pentapetalae</taxon>
        <taxon>rosids</taxon>
        <taxon>malvids</taxon>
        <taxon>Brassicales</taxon>
        <taxon>Brassicaceae</taxon>
        <taxon>Brassiceae</taxon>
        <taxon>Brassica</taxon>
    </lineage>
</organism>
<evidence type="ECO:0000313" key="8">
    <source>
        <dbReference type="Proteomes" id="UP000824890"/>
    </source>
</evidence>
<sequence length="133" mass="16141">MNWISPFGRVISGKRIIYDEKYELQENDSEFLQSGTMQYQDEMRVFQEQGFFRISQFIWDPADPLFFLFKISPLSLCFHIENSLQMKRCQRGFLLPNRILLHLYMNAGLIKIRKKALRMLIQRQRWLRTNFII</sequence>
<protein>
    <submittedName>
        <fullName evidence="7">Uncharacterized protein</fullName>
    </submittedName>
</protein>
<evidence type="ECO:0000256" key="6">
    <source>
        <dbReference type="ARBA" id="ARBA00022840"/>
    </source>
</evidence>
<evidence type="ECO:0000256" key="3">
    <source>
        <dbReference type="ARBA" id="ARBA00009361"/>
    </source>
</evidence>
<name>A0ABQ7X6D9_BRANA</name>
<gene>
    <name evidence="7" type="ORF">HID58_094703</name>
</gene>
<accession>A0ABQ7X6D9</accession>
<evidence type="ECO:0000256" key="4">
    <source>
        <dbReference type="ARBA" id="ARBA00022640"/>
    </source>
</evidence>
<keyword evidence="6" id="KW-0067">ATP-binding</keyword>
<evidence type="ECO:0000256" key="5">
    <source>
        <dbReference type="ARBA" id="ARBA00022741"/>
    </source>
</evidence>
<comment type="caution">
    <text evidence="7">The sequence shown here is derived from an EMBL/GenBank/DDBJ whole genome shotgun (WGS) entry which is preliminary data.</text>
</comment>
<comment type="function">
    <text evidence="1">Probable ATPase of unknown function. Its presence in a non-photosynthetic plant (Epifagus virginiana) and experiments in tobacco indicate that it has an essential function which is probably not related to photosynthesis.</text>
</comment>
<keyword evidence="5" id="KW-0547">Nucleotide-binding</keyword>
<reference evidence="7 8" key="1">
    <citation type="submission" date="2021-05" db="EMBL/GenBank/DDBJ databases">
        <title>Genome Assembly of Synthetic Allotetraploid Brassica napus Reveals Homoeologous Exchanges between Subgenomes.</title>
        <authorList>
            <person name="Davis J.T."/>
        </authorList>
    </citation>
    <scope>NUCLEOTIDE SEQUENCE [LARGE SCALE GENOMIC DNA]</scope>
    <source>
        <strain evidence="8">cv. Da-Ae</strain>
        <tissue evidence="7">Seedling</tissue>
    </source>
</reference>
<proteinExistence type="inferred from homology"/>
<keyword evidence="4" id="KW-0934">Plastid</keyword>
<evidence type="ECO:0000256" key="1">
    <source>
        <dbReference type="ARBA" id="ARBA00002329"/>
    </source>
</evidence>
<dbReference type="PANTHER" id="PTHR33078">
    <property type="entry name" value="PROTEIN YCF2-RELATED"/>
    <property type="match status" value="1"/>
</dbReference>
<dbReference type="Proteomes" id="UP000824890">
    <property type="component" value="Unassembled WGS sequence"/>
</dbReference>
<dbReference type="EMBL" id="JAGKQM010001692">
    <property type="protein sequence ID" value="KAH0851497.1"/>
    <property type="molecule type" value="Genomic_DNA"/>
</dbReference>
<evidence type="ECO:0000256" key="2">
    <source>
        <dbReference type="ARBA" id="ARBA00004474"/>
    </source>
</evidence>
<evidence type="ECO:0000313" key="7">
    <source>
        <dbReference type="EMBL" id="KAH0851497.1"/>
    </source>
</evidence>
<dbReference type="PANTHER" id="PTHR33078:SF97">
    <property type="entry name" value="ATPASE AAA-TYPE CORE DOMAIN-CONTAINING PROTEIN"/>
    <property type="match status" value="1"/>
</dbReference>
<comment type="similarity">
    <text evidence="3">Belongs to the Ycf2 family.</text>
</comment>